<dbReference type="HOGENOM" id="CLU_2034846_0_0_7"/>
<accession>I0ELW2</accession>
<dbReference type="STRING" id="182217.HCW_03250"/>
<keyword evidence="1" id="KW-0472">Membrane</keyword>
<evidence type="ECO:0000313" key="3">
    <source>
        <dbReference type="Proteomes" id="UP000005010"/>
    </source>
</evidence>
<protein>
    <submittedName>
        <fullName evidence="2">Uncharacterized protein</fullName>
    </submittedName>
</protein>
<evidence type="ECO:0000313" key="2">
    <source>
        <dbReference type="EMBL" id="AFI03931.1"/>
    </source>
</evidence>
<keyword evidence="1" id="KW-0812">Transmembrane</keyword>
<reference evidence="3" key="1">
    <citation type="submission" date="2012-04" db="EMBL/GenBank/DDBJ databases">
        <title>Complete genome sequence of Helicobacter cetorum strain MIT 00-7128.</title>
        <authorList>
            <person name="Kersulyte D."/>
            <person name="Berg D.E."/>
        </authorList>
    </citation>
    <scope>NUCLEOTIDE SEQUENCE [LARGE SCALE GENOMIC DNA]</scope>
    <source>
        <strain evidence="3">MIT 00-7128</strain>
    </source>
</reference>
<dbReference type="PROSITE" id="PS51257">
    <property type="entry name" value="PROKAR_LIPOPROTEIN"/>
    <property type="match status" value="1"/>
</dbReference>
<dbReference type="KEGG" id="hce:HCW_03250"/>
<feature type="transmembrane region" description="Helical" evidence="1">
    <location>
        <begin position="59"/>
        <end position="76"/>
    </location>
</feature>
<organism evidence="2 3">
    <name type="scientific">Helicobacter cetorum (strain ATCC BAA-429 / MIT 00-7128)</name>
    <dbReference type="NCBI Taxonomy" id="182217"/>
    <lineage>
        <taxon>Bacteria</taxon>
        <taxon>Pseudomonadati</taxon>
        <taxon>Campylobacterota</taxon>
        <taxon>Epsilonproteobacteria</taxon>
        <taxon>Campylobacterales</taxon>
        <taxon>Helicobacteraceae</taxon>
        <taxon>Helicobacter</taxon>
    </lineage>
</organism>
<proteinExistence type="predicted"/>
<dbReference type="AlphaFoldDB" id="I0ELW2"/>
<dbReference type="RefSeq" id="WP_014660802.1">
    <property type="nucleotide sequence ID" value="NC_017737.1"/>
</dbReference>
<dbReference type="EMBL" id="CP003479">
    <property type="protein sequence ID" value="AFI03931.1"/>
    <property type="molecule type" value="Genomic_DNA"/>
</dbReference>
<name>I0ELW2_HELC0</name>
<dbReference type="Proteomes" id="UP000005010">
    <property type="component" value="Chromosome"/>
</dbReference>
<dbReference type="PATRIC" id="fig|182217.3.peg.696"/>
<gene>
    <name evidence="2" type="ordered locus">HCW_03250</name>
</gene>
<keyword evidence="1" id="KW-1133">Transmembrane helix</keyword>
<feature type="transmembrane region" description="Helical" evidence="1">
    <location>
        <begin position="9"/>
        <end position="34"/>
    </location>
</feature>
<sequence length="121" mass="13982">MRFILSASIYLFVFTLALLGCLRVLFGLVIYQFYDVLKEVSINDIAITLWSGLRFDARISASVALIYALLALVLWGQKIFLKKQLFGGGGDFKGVWRGYCFSMRSCWHGRYCFLHSFWRCI</sequence>
<keyword evidence="3" id="KW-1185">Reference proteome</keyword>
<evidence type="ECO:0000256" key="1">
    <source>
        <dbReference type="SAM" id="Phobius"/>
    </source>
</evidence>